<dbReference type="Proteomes" id="UP001431634">
    <property type="component" value="Unassembled WGS sequence"/>
</dbReference>
<dbReference type="GO" id="GO:0008168">
    <property type="term" value="F:methyltransferase activity"/>
    <property type="evidence" value="ECO:0007669"/>
    <property type="project" value="UniProtKB-KW"/>
</dbReference>
<dbReference type="RefSeq" id="WP_281448520.1">
    <property type="nucleotide sequence ID" value="NZ_JASBAO010000001.1"/>
</dbReference>
<reference evidence="1" key="1">
    <citation type="submission" date="2023-05" db="EMBL/GenBank/DDBJ databases">
        <title>Whole genome sequence of Commensalibacter sp.</title>
        <authorList>
            <person name="Charoenyingcharoen P."/>
            <person name="Yukphan P."/>
        </authorList>
    </citation>
    <scope>NUCLEOTIDE SEQUENCE</scope>
    <source>
        <strain evidence="1">TBRC 16381</strain>
    </source>
</reference>
<dbReference type="InterPro" id="IPR029063">
    <property type="entry name" value="SAM-dependent_MTases_sf"/>
</dbReference>
<organism evidence="1 2">
    <name type="scientific">Commensalibacter oyaizuii</name>
    <dbReference type="NCBI Taxonomy" id="3043873"/>
    <lineage>
        <taxon>Bacteria</taxon>
        <taxon>Pseudomonadati</taxon>
        <taxon>Pseudomonadota</taxon>
        <taxon>Alphaproteobacteria</taxon>
        <taxon>Acetobacterales</taxon>
        <taxon>Acetobacteraceae</taxon>
    </lineage>
</organism>
<comment type="caution">
    <text evidence="1">The sequence shown here is derived from an EMBL/GenBank/DDBJ whole genome shotgun (WGS) entry which is preliminary data.</text>
</comment>
<proteinExistence type="predicted"/>
<evidence type="ECO:0000313" key="2">
    <source>
        <dbReference type="Proteomes" id="UP001431634"/>
    </source>
</evidence>
<dbReference type="SUPFAM" id="SSF53335">
    <property type="entry name" value="S-adenosyl-L-methionine-dependent methyltransferases"/>
    <property type="match status" value="1"/>
</dbReference>
<protein>
    <submittedName>
        <fullName evidence="1">Methyltransferase domain-containing protein</fullName>
    </submittedName>
</protein>
<accession>A0ABT6Q4J9</accession>
<name>A0ABT6Q4J9_9PROT</name>
<dbReference type="Pfam" id="PF13489">
    <property type="entry name" value="Methyltransf_23"/>
    <property type="match status" value="1"/>
</dbReference>
<dbReference type="Gene3D" id="3.40.50.150">
    <property type="entry name" value="Vaccinia Virus protein VP39"/>
    <property type="match status" value="1"/>
</dbReference>
<keyword evidence="2" id="KW-1185">Reference proteome</keyword>
<dbReference type="EMBL" id="JASBAO010000001">
    <property type="protein sequence ID" value="MDI2091424.1"/>
    <property type="molecule type" value="Genomic_DNA"/>
</dbReference>
<keyword evidence="1" id="KW-0489">Methyltransferase</keyword>
<evidence type="ECO:0000313" key="1">
    <source>
        <dbReference type="EMBL" id="MDI2091424.1"/>
    </source>
</evidence>
<dbReference type="GO" id="GO:0032259">
    <property type="term" value="P:methylation"/>
    <property type="evidence" value="ECO:0007669"/>
    <property type="project" value="UniProtKB-KW"/>
</dbReference>
<gene>
    <name evidence="1" type="ORF">QJV27_08585</name>
</gene>
<keyword evidence="1" id="KW-0808">Transferase</keyword>
<sequence length="334" mass="38923">MASFVEIRHQRLRDGICFGQDRCMEIGALVDPVLHRQDGNVFYADHLSTEDLKQQFSWDSKFDFSRLVDVDFVWDNHRPLKECVQGQFDYIVASHVGEHVPNLIGWIDQICDVLTPNGQLRLALPDGRYSFDMKRQETRLSDLLAAWMKKSHCPETHLVLDFALNKVDDQLAASMHAYQVNEFNASEFDSQFPFVEALQWGERTLDPNHYEDVHCWVLHLNLFAKLMIPLAQHDILRMACAGWYNITPPHIHEFMVYLSPEPDKAKRIASWENLYQQTKNTVSMDYSMSSQVQQLQAENLQLKEELNSVYRSSSWRITAPLRAMMMRIKNKSKT</sequence>